<dbReference type="STRING" id="299467.A0A443SVZ5"/>
<dbReference type="VEuPathDB" id="VectorBase:LDEU000366"/>
<reference evidence="3 4" key="1">
    <citation type="journal article" date="2018" name="Gigascience">
        <title>Genomes of trombidid mites reveal novel predicted allergens and laterally-transferred genes associated with secondary metabolism.</title>
        <authorList>
            <person name="Dong X."/>
            <person name="Chaisiri K."/>
            <person name="Xia D."/>
            <person name="Armstrong S.D."/>
            <person name="Fang Y."/>
            <person name="Donnelly M.J."/>
            <person name="Kadowaki T."/>
            <person name="McGarry J.W."/>
            <person name="Darby A.C."/>
            <person name="Makepeace B.L."/>
        </authorList>
    </citation>
    <scope>NUCLEOTIDE SEQUENCE [LARGE SCALE GENOMIC DNA]</scope>
    <source>
        <strain evidence="3">UoL-UT</strain>
    </source>
</reference>
<comment type="caution">
    <text evidence="3">The sequence shown here is derived from an EMBL/GenBank/DDBJ whole genome shotgun (WGS) entry which is preliminary data.</text>
</comment>
<dbReference type="SUPFAM" id="SSF51069">
    <property type="entry name" value="Carbonic anhydrase"/>
    <property type="match status" value="1"/>
</dbReference>
<dbReference type="InterPro" id="IPR023561">
    <property type="entry name" value="Carbonic_anhydrase_a-class"/>
</dbReference>
<evidence type="ECO:0000259" key="2">
    <source>
        <dbReference type="PROSITE" id="PS51144"/>
    </source>
</evidence>
<gene>
    <name evidence="3" type="ORF">B4U80_05785</name>
</gene>
<proteinExistence type="inferred from homology"/>
<dbReference type="Pfam" id="PF00194">
    <property type="entry name" value="Carb_anhydrase"/>
    <property type="match status" value="1"/>
</dbReference>
<comment type="similarity">
    <text evidence="1">Belongs to the alpha-carbonic anhydrase family.</text>
</comment>
<organism evidence="3 4">
    <name type="scientific">Leptotrombidium deliense</name>
    <dbReference type="NCBI Taxonomy" id="299467"/>
    <lineage>
        <taxon>Eukaryota</taxon>
        <taxon>Metazoa</taxon>
        <taxon>Ecdysozoa</taxon>
        <taxon>Arthropoda</taxon>
        <taxon>Chelicerata</taxon>
        <taxon>Arachnida</taxon>
        <taxon>Acari</taxon>
        <taxon>Acariformes</taxon>
        <taxon>Trombidiformes</taxon>
        <taxon>Prostigmata</taxon>
        <taxon>Anystina</taxon>
        <taxon>Parasitengona</taxon>
        <taxon>Trombiculoidea</taxon>
        <taxon>Trombiculidae</taxon>
        <taxon>Leptotrombidium</taxon>
    </lineage>
</organism>
<dbReference type="EMBL" id="NCKV01000090">
    <property type="protein sequence ID" value="RWS31674.1"/>
    <property type="molecule type" value="Genomic_DNA"/>
</dbReference>
<accession>A0A443SVZ5</accession>
<dbReference type="Proteomes" id="UP000288716">
    <property type="component" value="Unassembled WGS sequence"/>
</dbReference>
<dbReference type="PANTHER" id="PTHR18952">
    <property type="entry name" value="CARBONIC ANHYDRASE"/>
    <property type="match status" value="1"/>
</dbReference>
<evidence type="ECO:0000313" key="4">
    <source>
        <dbReference type="Proteomes" id="UP000288716"/>
    </source>
</evidence>
<protein>
    <submittedName>
        <fullName evidence="3">Putative carbonic anhydrase-like protein 2</fullName>
    </submittedName>
</protein>
<keyword evidence="4" id="KW-1185">Reference proteome</keyword>
<dbReference type="PROSITE" id="PS51144">
    <property type="entry name" value="ALPHA_CA_2"/>
    <property type="match status" value="1"/>
</dbReference>
<evidence type="ECO:0000313" key="3">
    <source>
        <dbReference type="EMBL" id="RWS31674.1"/>
    </source>
</evidence>
<dbReference type="InterPro" id="IPR001148">
    <property type="entry name" value="CA_dom"/>
</dbReference>
<dbReference type="GO" id="GO:0006730">
    <property type="term" value="P:one-carbon metabolic process"/>
    <property type="evidence" value="ECO:0007669"/>
    <property type="project" value="TreeGrafter"/>
</dbReference>
<sequence length="132" mass="15387">MQVKLREKVMVRQAIKSFLRRINHLQKKVNSRQSVAINSFSIHDLVPDFETYLTYEGSMTIPQCSETVTWIIINKPIFITRAQLYSLRKLMQGANDSPKAPLANNFRPTKAVNHRVIRTNIDFQRKQVTCVR</sequence>
<name>A0A443SVZ5_9ACAR</name>
<dbReference type="PANTHER" id="PTHR18952:SF208">
    <property type="entry name" value="CARBONIC ANHYDRASE XA-RELATED"/>
    <property type="match status" value="1"/>
</dbReference>
<dbReference type="GO" id="GO:0008270">
    <property type="term" value="F:zinc ion binding"/>
    <property type="evidence" value="ECO:0007669"/>
    <property type="project" value="InterPro"/>
</dbReference>
<feature type="domain" description="Alpha-carbonic anhydrase" evidence="2">
    <location>
        <begin position="1"/>
        <end position="121"/>
    </location>
</feature>
<dbReference type="InterPro" id="IPR036398">
    <property type="entry name" value="CA_dom_sf"/>
</dbReference>
<dbReference type="SMART" id="SM01057">
    <property type="entry name" value="Carb_anhydrase"/>
    <property type="match status" value="1"/>
</dbReference>
<dbReference type="AlphaFoldDB" id="A0A443SVZ5"/>
<evidence type="ECO:0000256" key="1">
    <source>
        <dbReference type="ARBA" id="ARBA00010718"/>
    </source>
</evidence>
<dbReference type="Gene3D" id="3.10.200.10">
    <property type="entry name" value="Alpha carbonic anhydrase"/>
    <property type="match status" value="1"/>
</dbReference>
<dbReference type="GO" id="GO:0004089">
    <property type="term" value="F:carbonate dehydratase activity"/>
    <property type="evidence" value="ECO:0007669"/>
    <property type="project" value="InterPro"/>
</dbReference>
<dbReference type="OrthoDB" id="5978072at2759"/>